<dbReference type="PANTHER" id="PTHR37574">
    <property type="entry name" value="LIPASE B"/>
    <property type="match status" value="1"/>
</dbReference>
<organism evidence="2 3">
    <name type="scientific">Septoria linicola</name>
    <dbReference type="NCBI Taxonomy" id="215465"/>
    <lineage>
        <taxon>Eukaryota</taxon>
        <taxon>Fungi</taxon>
        <taxon>Dikarya</taxon>
        <taxon>Ascomycota</taxon>
        <taxon>Pezizomycotina</taxon>
        <taxon>Dothideomycetes</taxon>
        <taxon>Dothideomycetidae</taxon>
        <taxon>Mycosphaerellales</taxon>
        <taxon>Mycosphaerellaceae</taxon>
        <taxon>Septoria</taxon>
    </lineage>
</organism>
<dbReference type="InterPro" id="IPR053228">
    <property type="entry name" value="Stereospecific_Lipase"/>
</dbReference>
<dbReference type="EMBL" id="CP099418">
    <property type="protein sequence ID" value="USW47560.1"/>
    <property type="molecule type" value="Genomic_DNA"/>
</dbReference>
<evidence type="ECO:0000256" key="1">
    <source>
        <dbReference type="SAM" id="SignalP"/>
    </source>
</evidence>
<dbReference type="Proteomes" id="UP001056384">
    <property type="component" value="Chromosome 1"/>
</dbReference>
<accession>A0A9Q9AJG1</accession>
<dbReference type="OrthoDB" id="4605274at2759"/>
<dbReference type="AlphaFoldDB" id="A0A9Q9AJG1"/>
<feature type="chain" id="PRO_5040293546" evidence="1">
    <location>
        <begin position="20"/>
        <end position="477"/>
    </location>
</feature>
<dbReference type="PANTHER" id="PTHR37574:SF1">
    <property type="entry name" value="LIPASE B"/>
    <property type="match status" value="1"/>
</dbReference>
<name>A0A9Q9AJG1_9PEZI</name>
<dbReference type="InterPro" id="IPR029058">
    <property type="entry name" value="AB_hydrolase_fold"/>
</dbReference>
<gene>
    <name evidence="2" type="ORF">Slin15195_G008790</name>
</gene>
<evidence type="ECO:0000313" key="3">
    <source>
        <dbReference type="Proteomes" id="UP001056384"/>
    </source>
</evidence>
<feature type="signal peptide" evidence="1">
    <location>
        <begin position="1"/>
        <end position="19"/>
    </location>
</feature>
<reference evidence="2" key="1">
    <citation type="submission" date="2022-06" db="EMBL/GenBank/DDBJ databases">
        <title>Complete genome sequences of two strains of the flax pathogen Septoria linicola.</title>
        <authorList>
            <person name="Lapalu N."/>
            <person name="Simon A."/>
            <person name="Demenou B."/>
            <person name="Paumier D."/>
            <person name="Guillot M.-P."/>
            <person name="Gout L."/>
            <person name="Valade R."/>
        </authorList>
    </citation>
    <scope>NUCLEOTIDE SEQUENCE</scope>
    <source>
        <strain evidence="2">SE15195</strain>
    </source>
</reference>
<dbReference type="SUPFAM" id="SSF53474">
    <property type="entry name" value="alpha/beta-Hydrolases"/>
    <property type="match status" value="1"/>
</dbReference>
<keyword evidence="2" id="KW-0378">Hydrolase</keyword>
<evidence type="ECO:0000313" key="2">
    <source>
        <dbReference type="EMBL" id="USW47560.1"/>
    </source>
</evidence>
<keyword evidence="3" id="KW-1185">Reference proteome</keyword>
<protein>
    <submittedName>
        <fullName evidence="2">Alpha/Beta hydrolase</fullName>
    </submittedName>
</protein>
<dbReference type="GO" id="GO:0016787">
    <property type="term" value="F:hydrolase activity"/>
    <property type="evidence" value="ECO:0007669"/>
    <property type="project" value="UniProtKB-KW"/>
</dbReference>
<sequence>MRTSAVFGLLASSLLQVHASPTPTLKDADLQPRQFQPIELAIQNLNNLINQTLANPPTNQLFQRIEEDLQLIKATAAPISVPSAATALKDILVAAPTPSNFFGYVGSLAAAGLSKDNIPDLLEFAKGAVDGENSFTNVNTRKPSIKVFPKADPKDAPFSLSEAALRAAIHIPSSFKYGARGAPNPIILVPGTGATGYTTFVGNYIPLLQGSSIADPVWLNIPGFLLGDAQVHAEYIAYAVNYIHGISNKRKVSVAAWSQGSINGQWAWKHWPSARAKVTDFVTFSGNYAGTINANFLATPGIALPPAVLQQESGSNFIKTLRSNGGDSAYVPTTSVFSGFFDEIVQPQSGTGASAFIKDARRVGSSNTEVQKICPGKPAGSVFTHEGVLYNAIGFALLKDALTHNGPGQVSRIPNLASLCENYLTPGLDLADFLLTENAILIAGLTIVTYPQKVTIEPALKSYARSASGGSSPGGYY</sequence>
<proteinExistence type="predicted"/>
<keyword evidence="1" id="KW-0732">Signal</keyword>
<dbReference type="Gene3D" id="3.40.50.1820">
    <property type="entry name" value="alpha/beta hydrolase"/>
    <property type="match status" value="1"/>
</dbReference>